<dbReference type="PANTHER" id="PTHR30086">
    <property type="entry name" value="ARGININE EXPORTER PROTEIN ARGO"/>
    <property type="match status" value="1"/>
</dbReference>
<evidence type="ECO:0000256" key="3">
    <source>
        <dbReference type="ARBA" id="ARBA00022692"/>
    </source>
</evidence>
<evidence type="ECO:0000256" key="4">
    <source>
        <dbReference type="ARBA" id="ARBA00022989"/>
    </source>
</evidence>
<feature type="transmembrane region" description="Helical" evidence="6">
    <location>
        <begin position="6"/>
        <end position="29"/>
    </location>
</feature>
<dbReference type="PIRSF" id="PIRSF006324">
    <property type="entry name" value="LeuE"/>
    <property type="match status" value="1"/>
</dbReference>
<accession>A0ABV3GGF7</accession>
<feature type="transmembrane region" description="Helical" evidence="6">
    <location>
        <begin position="154"/>
        <end position="179"/>
    </location>
</feature>
<gene>
    <name evidence="7" type="ORF">AB0I59_18935</name>
</gene>
<dbReference type="Pfam" id="PF01810">
    <property type="entry name" value="LysE"/>
    <property type="match status" value="1"/>
</dbReference>
<name>A0ABV3GGF7_MICGL</name>
<keyword evidence="5 6" id="KW-0472">Membrane</keyword>
<feature type="transmembrane region" description="Helical" evidence="6">
    <location>
        <begin position="72"/>
        <end position="92"/>
    </location>
</feature>
<dbReference type="InterPro" id="IPR001123">
    <property type="entry name" value="LeuE-type"/>
</dbReference>
<comment type="subcellular location">
    <subcellularLocation>
        <location evidence="1">Cell membrane</location>
        <topology evidence="1">Multi-pass membrane protein</topology>
    </subcellularLocation>
</comment>
<evidence type="ECO:0000256" key="5">
    <source>
        <dbReference type="ARBA" id="ARBA00023136"/>
    </source>
</evidence>
<comment type="caution">
    <text evidence="7">The sequence shown here is derived from an EMBL/GenBank/DDBJ whole genome shotgun (WGS) entry which is preliminary data.</text>
</comment>
<keyword evidence="3 6" id="KW-0812">Transmembrane</keyword>
<evidence type="ECO:0000313" key="7">
    <source>
        <dbReference type="EMBL" id="MEV0970716.1"/>
    </source>
</evidence>
<sequence>MVSNTALAGIAAVALGIVLSPGPNMIYLVSRSITQGRRAGLISLAGVAAGFLVYVAAVAAGIAAVFTLVPVLYTAIKLAGAGYLLWLAWQAVRPGGVSAFAPKELPVDPPRRLFTMGLVTNLLNPKIAIVYVSVLPQFVDPGRGHVALQSLLLGLTQIGVALTVNGLIVLTAGTVAAFLARRPRWLSVQRYIMGTVLAGLAVHLLADRSAATPLRP</sequence>
<keyword evidence="2" id="KW-1003">Cell membrane</keyword>
<evidence type="ECO:0000256" key="2">
    <source>
        <dbReference type="ARBA" id="ARBA00022475"/>
    </source>
</evidence>
<feature type="transmembrane region" description="Helical" evidence="6">
    <location>
        <begin position="113"/>
        <end position="134"/>
    </location>
</feature>
<dbReference type="Proteomes" id="UP001551675">
    <property type="component" value="Unassembled WGS sequence"/>
</dbReference>
<protein>
    <submittedName>
        <fullName evidence="7">LysE family translocator</fullName>
    </submittedName>
</protein>
<proteinExistence type="predicted"/>
<dbReference type="RefSeq" id="WP_358134341.1">
    <property type="nucleotide sequence ID" value="NZ_JBFALK010000010.1"/>
</dbReference>
<evidence type="ECO:0000313" key="8">
    <source>
        <dbReference type="Proteomes" id="UP001551675"/>
    </source>
</evidence>
<keyword evidence="8" id="KW-1185">Reference proteome</keyword>
<evidence type="ECO:0000256" key="1">
    <source>
        <dbReference type="ARBA" id="ARBA00004651"/>
    </source>
</evidence>
<keyword evidence="4 6" id="KW-1133">Transmembrane helix</keyword>
<feature type="transmembrane region" description="Helical" evidence="6">
    <location>
        <begin position="191"/>
        <end position="206"/>
    </location>
</feature>
<feature type="transmembrane region" description="Helical" evidence="6">
    <location>
        <begin position="41"/>
        <end position="66"/>
    </location>
</feature>
<reference evidence="7 8" key="1">
    <citation type="submission" date="2024-06" db="EMBL/GenBank/DDBJ databases">
        <title>The Natural Products Discovery Center: Release of the First 8490 Sequenced Strains for Exploring Actinobacteria Biosynthetic Diversity.</title>
        <authorList>
            <person name="Kalkreuter E."/>
            <person name="Kautsar S.A."/>
            <person name="Yang D."/>
            <person name="Bader C.D."/>
            <person name="Teijaro C.N."/>
            <person name="Fluegel L."/>
            <person name="Davis C.M."/>
            <person name="Simpson J.R."/>
            <person name="Lauterbach L."/>
            <person name="Steele A.D."/>
            <person name="Gui C."/>
            <person name="Meng S."/>
            <person name="Li G."/>
            <person name="Viehrig K."/>
            <person name="Ye F."/>
            <person name="Su P."/>
            <person name="Kiefer A.F."/>
            <person name="Nichols A."/>
            <person name="Cepeda A.J."/>
            <person name="Yan W."/>
            <person name="Fan B."/>
            <person name="Jiang Y."/>
            <person name="Adhikari A."/>
            <person name="Zheng C.-J."/>
            <person name="Schuster L."/>
            <person name="Cowan T.M."/>
            <person name="Smanski M.J."/>
            <person name="Chevrette M.G."/>
            <person name="De Carvalho L.P.S."/>
            <person name="Shen B."/>
        </authorList>
    </citation>
    <scope>NUCLEOTIDE SEQUENCE [LARGE SCALE GENOMIC DNA]</scope>
    <source>
        <strain evidence="7 8">NPDC050100</strain>
    </source>
</reference>
<dbReference type="PANTHER" id="PTHR30086:SF20">
    <property type="entry name" value="ARGININE EXPORTER PROTEIN ARGO-RELATED"/>
    <property type="match status" value="1"/>
</dbReference>
<evidence type="ECO:0000256" key="6">
    <source>
        <dbReference type="SAM" id="Phobius"/>
    </source>
</evidence>
<organism evidence="7 8">
    <name type="scientific">Microtetraspora glauca</name>
    <dbReference type="NCBI Taxonomy" id="1996"/>
    <lineage>
        <taxon>Bacteria</taxon>
        <taxon>Bacillati</taxon>
        <taxon>Actinomycetota</taxon>
        <taxon>Actinomycetes</taxon>
        <taxon>Streptosporangiales</taxon>
        <taxon>Streptosporangiaceae</taxon>
        <taxon>Microtetraspora</taxon>
    </lineage>
</organism>
<dbReference type="EMBL" id="JBFALK010000010">
    <property type="protein sequence ID" value="MEV0970716.1"/>
    <property type="molecule type" value="Genomic_DNA"/>
</dbReference>